<keyword evidence="1" id="KW-0378">Hydrolase</keyword>
<evidence type="ECO:0000313" key="1">
    <source>
        <dbReference type="EMBL" id="MEW7079753.1"/>
    </source>
</evidence>
<keyword evidence="2" id="KW-1185">Reference proteome</keyword>
<proteinExistence type="predicted"/>
<organism evidence="1 2">
    <name type="scientific">Heyndrickxia faecalis</name>
    <dbReference type="NCBI Taxonomy" id="2824910"/>
    <lineage>
        <taxon>Bacteria</taxon>
        <taxon>Bacillati</taxon>
        <taxon>Bacillota</taxon>
        <taxon>Bacilli</taxon>
        <taxon>Bacillales</taxon>
        <taxon>Bacillaceae</taxon>
        <taxon>Heyndrickxia</taxon>
    </lineage>
</organism>
<dbReference type="EMBL" id="JBDGII010000033">
    <property type="protein sequence ID" value="MEW7079753.1"/>
    <property type="molecule type" value="Genomic_DNA"/>
</dbReference>
<comment type="caution">
    <text evidence="1">The sequence shown here is derived from an EMBL/GenBank/DDBJ whole genome shotgun (WGS) entry which is preliminary data.</text>
</comment>
<accession>A0ABV3NL06</accession>
<keyword evidence="1" id="KW-0540">Nuclease</keyword>
<sequence length="31" mass="3457">MNNLVPMDARLNRSEYKTLENSSGKGANCRS</sequence>
<keyword evidence="1" id="KW-0255">Endonuclease</keyword>
<dbReference type="GO" id="GO:0004519">
    <property type="term" value="F:endonuclease activity"/>
    <property type="evidence" value="ECO:0007669"/>
    <property type="project" value="UniProtKB-KW"/>
</dbReference>
<reference evidence="1 2" key="1">
    <citation type="submission" date="2024-04" db="EMBL/GenBank/DDBJ databases">
        <title>Bacterial genomes from commercial probiotics.</title>
        <authorList>
            <person name="Brady R."/>
            <person name="Call G.B."/>
            <person name="Chaston J.M."/>
        </authorList>
    </citation>
    <scope>NUCLEOTIDE SEQUENCE [LARGE SCALE GENOMIC DNA]</scope>
    <source>
        <strain evidence="2">gbc_m</strain>
    </source>
</reference>
<dbReference type="Proteomes" id="UP001555176">
    <property type="component" value="Unassembled WGS sequence"/>
</dbReference>
<gene>
    <name evidence="1" type="ORF">ABC651_12135</name>
</gene>
<evidence type="ECO:0000313" key="2">
    <source>
        <dbReference type="Proteomes" id="UP001555176"/>
    </source>
</evidence>
<name>A0ABV3NL06_9BACI</name>
<protein>
    <submittedName>
        <fullName evidence="1">DNA/RNA non-specific endonuclease</fullName>
    </submittedName>
</protein>